<sequence>MNMNRIIDMIIRQIMRRVVNKGIDKGFDVAGRMGKPKQRSAVPHDLGTNDDSNRQA</sequence>
<organism evidence="2 3">
    <name type="scientific">Ruegeria atlantica</name>
    <dbReference type="NCBI Taxonomy" id="81569"/>
    <lineage>
        <taxon>Bacteria</taxon>
        <taxon>Pseudomonadati</taxon>
        <taxon>Pseudomonadota</taxon>
        <taxon>Alphaproteobacteria</taxon>
        <taxon>Rhodobacterales</taxon>
        <taxon>Roseobacteraceae</taxon>
        <taxon>Ruegeria</taxon>
    </lineage>
</organism>
<protein>
    <submittedName>
        <fullName evidence="2">Uncharacterized protein</fullName>
    </submittedName>
</protein>
<dbReference type="RefSeq" id="WP_186437467.1">
    <property type="nucleotide sequence ID" value="NZ_CYPS01000048.1"/>
</dbReference>
<reference evidence="3" key="1">
    <citation type="submission" date="2015-09" db="EMBL/GenBank/DDBJ databases">
        <authorList>
            <person name="Rodrigo-Torres L."/>
            <person name="Arahal D.R."/>
        </authorList>
    </citation>
    <scope>NUCLEOTIDE SEQUENCE [LARGE SCALE GENOMIC DNA]</scope>
    <source>
        <strain evidence="3">CECT 4293</strain>
    </source>
</reference>
<evidence type="ECO:0000313" key="2">
    <source>
        <dbReference type="EMBL" id="CUH44516.1"/>
    </source>
</evidence>
<evidence type="ECO:0000256" key="1">
    <source>
        <dbReference type="SAM" id="MobiDB-lite"/>
    </source>
</evidence>
<dbReference type="Proteomes" id="UP000050786">
    <property type="component" value="Unassembled WGS sequence"/>
</dbReference>
<accession>A0A0N7LP85</accession>
<gene>
    <name evidence="2" type="ORF">RUM4293_03422</name>
</gene>
<keyword evidence="3" id="KW-1185">Reference proteome</keyword>
<name>A0A0N7LP85_9RHOB</name>
<dbReference type="EMBL" id="CYPS01000048">
    <property type="protein sequence ID" value="CUH44516.1"/>
    <property type="molecule type" value="Genomic_DNA"/>
</dbReference>
<evidence type="ECO:0000313" key="3">
    <source>
        <dbReference type="Proteomes" id="UP000050786"/>
    </source>
</evidence>
<proteinExistence type="predicted"/>
<dbReference type="AlphaFoldDB" id="A0A0N7LP85"/>
<feature type="region of interest" description="Disordered" evidence="1">
    <location>
        <begin position="28"/>
        <end position="56"/>
    </location>
</feature>